<gene>
    <name evidence="1" type="ORF">QJS10_CPA06g02026</name>
</gene>
<dbReference type="AlphaFoldDB" id="A0AAV9EPM3"/>
<keyword evidence="2" id="KW-1185">Reference proteome</keyword>
<dbReference type="Proteomes" id="UP001180020">
    <property type="component" value="Unassembled WGS sequence"/>
</dbReference>
<evidence type="ECO:0000313" key="1">
    <source>
        <dbReference type="EMBL" id="KAK1315491.1"/>
    </source>
</evidence>
<organism evidence="1 2">
    <name type="scientific">Acorus calamus</name>
    <name type="common">Sweet flag</name>
    <dbReference type="NCBI Taxonomy" id="4465"/>
    <lineage>
        <taxon>Eukaryota</taxon>
        <taxon>Viridiplantae</taxon>
        <taxon>Streptophyta</taxon>
        <taxon>Embryophyta</taxon>
        <taxon>Tracheophyta</taxon>
        <taxon>Spermatophyta</taxon>
        <taxon>Magnoliopsida</taxon>
        <taxon>Liliopsida</taxon>
        <taxon>Acoraceae</taxon>
        <taxon>Acorus</taxon>
    </lineage>
</organism>
<accession>A0AAV9EPM3</accession>
<dbReference type="PANTHER" id="PTHR31065">
    <property type="entry name" value="PLATZ TRANSCRIPTION FACTOR FAMILY PROTEIN"/>
    <property type="match status" value="1"/>
</dbReference>
<dbReference type="Pfam" id="PF04640">
    <property type="entry name" value="PLATZ"/>
    <property type="match status" value="1"/>
</dbReference>
<sequence length="160" mass="17616">MGGGGGDPMQEKLWPPWLTPLLSTQFFIPCNHVTRLIGNPWKQQIRRSSYHDVIRVSDVQKVLDISGVQTYVINSGRVVFLNKRSQPPRLGRGVVNACECCGRSLIDGFAFCSLGCKLARNTSVSPPHCPVLVRSSASKSAANVFRKRRKGVPHRASMGD</sequence>
<dbReference type="InterPro" id="IPR006734">
    <property type="entry name" value="PLATZ"/>
</dbReference>
<reference evidence="1" key="2">
    <citation type="submission" date="2023-06" db="EMBL/GenBank/DDBJ databases">
        <authorList>
            <person name="Ma L."/>
            <person name="Liu K.-W."/>
            <person name="Li Z."/>
            <person name="Hsiao Y.-Y."/>
            <person name="Qi Y."/>
            <person name="Fu T."/>
            <person name="Tang G."/>
            <person name="Zhang D."/>
            <person name="Sun W.-H."/>
            <person name="Liu D.-K."/>
            <person name="Li Y."/>
            <person name="Chen G.-Z."/>
            <person name="Liu X.-D."/>
            <person name="Liao X.-Y."/>
            <person name="Jiang Y.-T."/>
            <person name="Yu X."/>
            <person name="Hao Y."/>
            <person name="Huang J."/>
            <person name="Zhao X.-W."/>
            <person name="Ke S."/>
            <person name="Chen Y.-Y."/>
            <person name="Wu W.-L."/>
            <person name="Hsu J.-L."/>
            <person name="Lin Y.-F."/>
            <person name="Huang M.-D."/>
            <person name="Li C.-Y."/>
            <person name="Huang L."/>
            <person name="Wang Z.-W."/>
            <person name="Zhao X."/>
            <person name="Zhong W.-Y."/>
            <person name="Peng D.-H."/>
            <person name="Ahmad S."/>
            <person name="Lan S."/>
            <person name="Zhang J.-S."/>
            <person name="Tsai W.-C."/>
            <person name="Van De Peer Y."/>
            <person name="Liu Z.-J."/>
        </authorList>
    </citation>
    <scope>NUCLEOTIDE SEQUENCE</scope>
    <source>
        <strain evidence="1">CP</strain>
        <tissue evidence="1">Leaves</tissue>
    </source>
</reference>
<proteinExistence type="predicted"/>
<protein>
    <recommendedName>
        <fullName evidence="3">PLATZ transcription factor family protein</fullName>
    </recommendedName>
</protein>
<dbReference type="EMBL" id="JAUJYO010000006">
    <property type="protein sequence ID" value="KAK1315491.1"/>
    <property type="molecule type" value="Genomic_DNA"/>
</dbReference>
<comment type="caution">
    <text evidence="1">The sequence shown here is derived from an EMBL/GenBank/DDBJ whole genome shotgun (WGS) entry which is preliminary data.</text>
</comment>
<dbReference type="PANTHER" id="PTHR31065:SF48">
    <property type="entry name" value="PLATZ TRANSCRIPTION FACTOR FAMILY PROTEIN"/>
    <property type="match status" value="1"/>
</dbReference>
<name>A0AAV9EPM3_ACOCL</name>
<reference evidence="1" key="1">
    <citation type="journal article" date="2023" name="Nat. Commun.">
        <title>Diploid and tetraploid genomes of Acorus and the evolution of monocots.</title>
        <authorList>
            <person name="Ma L."/>
            <person name="Liu K.W."/>
            <person name="Li Z."/>
            <person name="Hsiao Y.Y."/>
            <person name="Qi Y."/>
            <person name="Fu T."/>
            <person name="Tang G.D."/>
            <person name="Zhang D."/>
            <person name="Sun W.H."/>
            <person name="Liu D.K."/>
            <person name="Li Y."/>
            <person name="Chen G.Z."/>
            <person name="Liu X.D."/>
            <person name="Liao X.Y."/>
            <person name="Jiang Y.T."/>
            <person name="Yu X."/>
            <person name="Hao Y."/>
            <person name="Huang J."/>
            <person name="Zhao X.W."/>
            <person name="Ke S."/>
            <person name="Chen Y.Y."/>
            <person name="Wu W.L."/>
            <person name="Hsu J.L."/>
            <person name="Lin Y.F."/>
            <person name="Huang M.D."/>
            <person name="Li C.Y."/>
            <person name="Huang L."/>
            <person name="Wang Z.W."/>
            <person name="Zhao X."/>
            <person name="Zhong W.Y."/>
            <person name="Peng D.H."/>
            <person name="Ahmad S."/>
            <person name="Lan S."/>
            <person name="Zhang J.S."/>
            <person name="Tsai W.C."/>
            <person name="Van de Peer Y."/>
            <person name="Liu Z.J."/>
        </authorList>
    </citation>
    <scope>NUCLEOTIDE SEQUENCE</scope>
    <source>
        <strain evidence="1">CP</strain>
    </source>
</reference>
<evidence type="ECO:0000313" key="2">
    <source>
        <dbReference type="Proteomes" id="UP001180020"/>
    </source>
</evidence>
<evidence type="ECO:0008006" key="3">
    <source>
        <dbReference type="Google" id="ProtNLM"/>
    </source>
</evidence>